<gene>
    <name evidence="10" type="ORF">CWR43_32410</name>
</gene>
<dbReference type="CDD" id="cd00082">
    <property type="entry name" value="HisKA"/>
    <property type="match status" value="1"/>
</dbReference>
<evidence type="ECO:0000256" key="3">
    <source>
        <dbReference type="ARBA" id="ARBA00022553"/>
    </source>
</evidence>
<dbReference type="Gene3D" id="1.10.287.130">
    <property type="match status" value="1"/>
</dbReference>
<dbReference type="Pfam" id="PF02518">
    <property type="entry name" value="HATPase_c"/>
    <property type="match status" value="1"/>
</dbReference>
<evidence type="ECO:0000256" key="7">
    <source>
        <dbReference type="ARBA" id="ARBA00022840"/>
    </source>
</evidence>
<evidence type="ECO:0000256" key="5">
    <source>
        <dbReference type="ARBA" id="ARBA00022741"/>
    </source>
</evidence>
<evidence type="ECO:0000256" key="8">
    <source>
        <dbReference type="ARBA" id="ARBA00023012"/>
    </source>
</evidence>
<reference evidence="10 11" key="2">
    <citation type="submission" date="2017-12" db="EMBL/GenBank/DDBJ databases">
        <title>Genome sequence of Rhizobium sullae HCNT1 isolated from Sulla coronaria nodules and featuring peculiar denitrification phenotypes.</title>
        <authorList>
            <person name="De Diego-Diaz B."/>
            <person name="Treu L."/>
            <person name="Campanaro S."/>
            <person name="Da Silva Duarte V."/>
            <person name="Basaglia M."/>
            <person name="Favaro L."/>
            <person name="Casella S."/>
            <person name="Squartini A."/>
        </authorList>
    </citation>
    <scope>NUCLEOTIDE SEQUENCE [LARGE SCALE GENOMIC DNA]</scope>
    <source>
        <strain evidence="10 11">HCNT1</strain>
    </source>
</reference>
<dbReference type="PANTHER" id="PTHR43065:SF10">
    <property type="entry name" value="PEROXIDE STRESS-ACTIVATED HISTIDINE KINASE MAK3"/>
    <property type="match status" value="1"/>
</dbReference>
<name>A0A2N0D0B0_RHISU</name>
<dbReference type="SUPFAM" id="SSF47384">
    <property type="entry name" value="Homodimeric domain of signal transducing histidine kinase"/>
    <property type="match status" value="1"/>
</dbReference>
<comment type="catalytic activity">
    <reaction evidence="1">
        <text>ATP + protein L-histidine = ADP + protein N-phospho-L-histidine.</text>
        <dbReference type="EC" id="2.7.13.3"/>
    </reaction>
</comment>
<dbReference type="PROSITE" id="PS50109">
    <property type="entry name" value="HIS_KIN"/>
    <property type="match status" value="1"/>
</dbReference>
<keyword evidence="5" id="KW-0547">Nucleotide-binding</keyword>
<evidence type="ECO:0000313" key="11">
    <source>
        <dbReference type="Proteomes" id="UP000232164"/>
    </source>
</evidence>
<evidence type="ECO:0000256" key="2">
    <source>
        <dbReference type="ARBA" id="ARBA00012438"/>
    </source>
</evidence>
<keyword evidence="8" id="KW-0902">Two-component regulatory system</keyword>
<keyword evidence="6 10" id="KW-0418">Kinase</keyword>
<keyword evidence="4" id="KW-0808">Transferase</keyword>
<dbReference type="EMBL" id="PIQN01000028">
    <property type="protein sequence ID" value="PKA39482.1"/>
    <property type="molecule type" value="Genomic_DNA"/>
</dbReference>
<protein>
    <recommendedName>
        <fullName evidence="2">histidine kinase</fullName>
        <ecNumber evidence="2">2.7.13.3</ecNumber>
    </recommendedName>
</protein>
<dbReference type="PANTHER" id="PTHR43065">
    <property type="entry name" value="SENSOR HISTIDINE KINASE"/>
    <property type="match status" value="1"/>
</dbReference>
<dbReference type="AlphaFoldDB" id="A0A2N0D0B0"/>
<evidence type="ECO:0000256" key="4">
    <source>
        <dbReference type="ARBA" id="ARBA00022679"/>
    </source>
</evidence>
<dbReference type="InterPro" id="IPR036890">
    <property type="entry name" value="HATPase_C_sf"/>
</dbReference>
<dbReference type="SUPFAM" id="SSF55874">
    <property type="entry name" value="ATPase domain of HSP90 chaperone/DNA topoisomerase II/histidine kinase"/>
    <property type="match status" value="1"/>
</dbReference>
<dbReference type="InterPro" id="IPR003661">
    <property type="entry name" value="HisK_dim/P_dom"/>
</dbReference>
<reference evidence="10 11" key="1">
    <citation type="submission" date="2017-11" db="EMBL/GenBank/DDBJ databases">
        <authorList>
            <person name="Han C.G."/>
        </authorList>
    </citation>
    <scope>NUCLEOTIDE SEQUENCE [LARGE SCALE GENOMIC DNA]</scope>
    <source>
        <strain evidence="10 11">HCNT1</strain>
    </source>
</reference>
<dbReference type="Proteomes" id="UP000232164">
    <property type="component" value="Unassembled WGS sequence"/>
</dbReference>
<dbReference type="PRINTS" id="PR00344">
    <property type="entry name" value="BCTRLSENSOR"/>
</dbReference>
<sequence length="438" mass="48362">MSKEPLDNTEEIISAAFNEQAESHAAELSDARKLARYQSIFEQINLGFFEQDLSALRARLARLREDGVTDIRTYASERPGFADECLDLIRTVDVNDACVRLMGAASKKDLIGPTRFRPPNAYRLNAIEALFEGRPIITGKTDLEGVDGRELIVLFTAIVDWEDKEDRDRVIFSVLDITEQERTNERLLATQEALAKANRAATIGALSASIAHELNQPLGAMVMDAQTSERWLRLDPPDLDQAAQGIKRVVANARRAAGIVQAVRDKVVHGQARSEPLDLLRLVNETIQLLERELSLHHAKVHVFCEDEIPSVDADAVELQQVIVNLITNGLQAMAGGPRTGRAELEVRIDLLDEETVRVSVRDEGPGISEDMKLRLFDTFFTTKPEGMGMGLAICRSTIESYGGKIVAFNHHDGGAVMEFTLPAALEPSTAIPCRGCR</sequence>
<evidence type="ECO:0000256" key="6">
    <source>
        <dbReference type="ARBA" id="ARBA00022777"/>
    </source>
</evidence>
<keyword evidence="3" id="KW-0597">Phosphoprotein</keyword>
<accession>A0A2N0D0B0</accession>
<evidence type="ECO:0000256" key="1">
    <source>
        <dbReference type="ARBA" id="ARBA00000085"/>
    </source>
</evidence>
<proteinExistence type="predicted"/>
<feature type="domain" description="Histidine kinase" evidence="9">
    <location>
        <begin position="209"/>
        <end position="426"/>
    </location>
</feature>
<keyword evidence="7" id="KW-0067">ATP-binding</keyword>
<comment type="caution">
    <text evidence="10">The sequence shown here is derived from an EMBL/GenBank/DDBJ whole genome shotgun (WGS) entry which is preliminary data.</text>
</comment>
<dbReference type="EC" id="2.7.13.3" evidence="2"/>
<organism evidence="10 11">
    <name type="scientific">Rhizobium sullae</name>
    <name type="common">Rhizobium hedysari</name>
    <dbReference type="NCBI Taxonomy" id="50338"/>
    <lineage>
        <taxon>Bacteria</taxon>
        <taxon>Pseudomonadati</taxon>
        <taxon>Pseudomonadota</taxon>
        <taxon>Alphaproteobacteria</taxon>
        <taxon>Hyphomicrobiales</taxon>
        <taxon>Rhizobiaceae</taxon>
        <taxon>Rhizobium/Agrobacterium group</taxon>
        <taxon>Rhizobium</taxon>
    </lineage>
</organism>
<dbReference type="InterPro" id="IPR005467">
    <property type="entry name" value="His_kinase_dom"/>
</dbReference>
<dbReference type="InterPro" id="IPR003594">
    <property type="entry name" value="HATPase_dom"/>
</dbReference>
<dbReference type="Gene3D" id="3.30.450.20">
    <property type="entry name" value="PAS domain"/>
    <property type="match status" value="1"/>
</dbReference>
<dbReference type="GO" id="GO:0005524">
    <property type="term" value="F:ATP binding"/>
    <property type="evidence" value="ECO:0007669"/>
    <property type="project" value="UniProtKB-KW"/>
</dbReference>
<dbReference type="GO" id="GO:0000155">
    <property type="term" value="F:phosphorelay sensor kinase activity"/>
    <property type="evidence" value="ECO:0007669"/>
    <property type="project" value="InterPro"/>
</dbReference>
<evidence type="ECO:0000313" key="10">
    <source>
        <dbReference type="EMBL" id="PKA39482.1"/>
    </source>
</evidence>
<evidence type="ECO:0000259" key="9">
    <source>
        <dbReference type="PROSITE" id="PS50109"/>
    </source>
</evidence>
<dbReference type="SMART" id="SM00387">
    <property type="entry name" value="HATPase_c"/>
    <property type="match status" value="1"/>
</dbReference>
<dbReference type="InterPro" id="IPR036097">
    <property type="entry name" value="HisK_dim/P_sf"/>
</dbReference>
<dbReference type="Gene3D" id="3.30.565.10">
    <property type="entry name" value="Histidine kinase-like ATPase, C-terminal domain"/>
    <property type="match status" value="1"/>
</dbReference>
<dbReference type="InterPro" id="IPR004358">
    <property type="entry name" value="Sig_transdc_His_kin-like_C"/>
</dbReference>